<geneLocation type="plasmid" evidence="1">
    <name>pN2B-A</name>
</geneLocation>
<reference evidence="1 2" key="1">
    <citation type="submission" date="2019-11" db="EMBL/GenBank/DDBJ databases">
        <title>Comparison of genomes from free-living endosymbiotic cyanobacteria isolated from Azolla.</title>
        <authorList>
            <person name="Thiel T."/>
            <person name="Pratte B."/>
        </authorList>
    </citation>
    <scope>NUCLEOTIDE SEQUENCE [LARGE SCALE GENOMIC DNA]</scope>
    <source>
        <strain evidence="1 2">N2B</strain>
        <plasmid evidence="1">pN2B-A</plasmid>
    </source>
</reference>
<dbReference type="RefSeq" id="WP_104010082.1">
    <property type="nucleotide sequence ID" value="NZ_JACKZP010000292.1"/>
</dbReference>
<organism evidence="1 2">
    <name type="scientific">Trichormus variabilis N2B</name>
    <dbReference type="NCBI Taxonomy" id="2681315"/>
    <lineage>
        <taxon>Bacteria</taxon>
        <taxon>Bacillati</taxon>
        <taxon>Cyanobacteriota</taxon>
        <taxon>Cyanophyceae</taxon>
        <taxon>Nostocales</taxon>
        <taxon>Nostocaceae</taxon>
        <taxon>Trichormus</taxon>
    </lineage>
</organism>
<dbReference type="EMBL" id="JACKZP010000292">
    <property type="protein sequence ID" value="MBC1305786.1"/>
    <property type="molecule type" value="Genomic_DNA"/>
</dbReference>
<evidence type="ECO:0000313" key="1">
    <source>
        <dbReference type="EMBL" id="MBC1305786.1"/>
    </source>
</evidence>
<dbReference type="GeneID" id="58727091"/>
<name>A0ABR6SHR2_ANAVA</name>
<evidence type="ECO:0008006" key="3">
    <source>
        <dbReference type="Google" id="ProtNLM"/>
    </source>
</evidence>
<gene>
    <name evidence="1" type="ORF">GNE12_28280</name>
</gene>
<keyword evidence="2" id="KW-1185">Reference proteome</keyword>
<proteinExistence type="predicted"/>
<comment type="caution">
    <text evidence="1">The sequence shown here is derived from an EMBL/GenBank/DDBJ whole genome shotgun (WGS) entry which is preliminary data.</text>
</comment>
<evidence type="ECO:0000313" key="2">
    <source>
        <dbReference type="Proteomes" id="UP000570851"/>
    </source>
</evidence>
<keyword evidence="1" id="KW-0614">Plasmid</keyword>
<dbReference type="Proteomes" id="UP000570851">
    <property type="component" value="Unassembled WGS sequence"/>
</dbReference>
<sequence>MSNTGKGKKLAFFNCDQQMWSQFIARCQSQDTTATAMLTNFIGLYLDDSLNDPDPIADDDLEKNLLDSQLQKLQSASAKVRDVY</sequence>
<protein>
    <recommendedName>
        <fullName evidence="3">CopG family transcriptional regulator</fullName>
    </recommendedName>
</protein>
<accession>A0ABR6SHR2</accession>